<protein>
    <submittedName>
        <fullName evidence="1">Uncharacterized protein</fullName>
    </submittedName>
</protein>
<reference evidence="1 2" key="1">
    <citation type="submission" date="2014-10" db="EMBL/GenBank/DDBJ databases">
        <title>Genome sequencing of Vibrio sinaloensis T08.</title>
        <authorList>
            <person name="Chan K.-G."/>
            <person name="Mohamad N.I."/>
        </authorList>
    </citation>
    <scope>NUCLEOTIDE SEQUENCE [LARGE SCALE GENOMIC DNA]</scope>
    <source>
        <strain evidence="1 2">T08</strain>
    </source>
</reference>
<proteinExistence type="predicted"/>
<name>A0A0A5I009_PHOS4</name>
<dbReference type="AlphaFoldDB" id="A0A0A5I009"/>
<sequence length="62" mass="6888">MEARDIASASITLDIVICHDTNKLLSRLENITLTVGYIPISLYKATSNKAFLPKGHSIRLFL</sequence>
<comment type="caution">
    <text evidence="1">The sequence shown here is derived from an EMBL/GenBank/DDBJ whole genome shotgun (WGS) entry which is preliminary data.</text>
</comment>
<dbReference type="Proteomes" id="UP000030451">
    <property type="component" value="Unassembled WGS sequence"/>
</dbReference>
<organism evidence="1 2">
    <name type="scientific">Photobacterium sp. (strain ATCC 43367)</name>
    <dbReference type="NCBI Taxonomy" id="379097"/>
    <lineage>
        <taxon>Bacteria</taxon>
        <taxon>Pseudomonadati</taxon>
        <taxon>Pseudomonadota</taxon>
        <taxon>Gammaproteobacteria</taxon>
        <taxon>Vibrionales</taxon>
        <taxon>Vibrionaceae</taxon>
        <taxon>Vibrio</taxon>
        <taxon>Vibrio oreintalis group</taxon>
    </lineage>
</organism>
<dbReference type="EMBL" id="JRWP01000008">
    <property type="protein sequence ID" value="KGY09106.1"/>
    <property type="molecule type" value="Genomic_DNA"/>
</dbReference>
<evidence type="ECO:0000313" key="1">
    <source>
        <dbReference type="EMBL" id="KGY09106.1"/>
    </source>
</evidence>
<gene>
    <name evidence="1" type="ORF">NM06_07535</name>
</gene>
<accession>A0A0A5I009</accession>
<dbReference type="STRING" id="379097.SE23_01625"/>
<evidence type="ECO:0000313" key="2">
    <source>
        <dbReference type="Proteomes" id="UP000030451"/>
    </source>
</evidence>